<dbReference type="KEGG" id="afj:AFERRID_28700"/>
<dbReference type="InterPro" id="IPR017039">
    <property type="entry name" value="Virul_fac_BrkB"/>
</dbReference>
<evidence type="ECO:0000256" key="3">
    <source>
        <dbReference type="ARBA" id="ARBA00022692"/>
    </source>
</evidence>
<keyword evidence="4" id="KW-1133">Transmembrane helix</keyword>
<evidence type="ECO:0000256" key="1">
    <source>
        <dbReference type="ARBA" id="ARBA00004651"/>
    </source>
</evidence>
<sequence length="296" mass="32685">MTSGSGKMPVRRCFRQKNKALRPAPAEQNGCWQRMFYRVFRAWHGFWNDDCIDRAGLLAYTTLFGLIPLAVLGFSLWNLVGFSLLHRAQVDDLVLRSFVPQAGGAILRQVNSLAARGAQMGLFGVLGLGITAIFLLHAVERHFNAIWGVTPTCLWCRILRYMAMLVAGPLSIALILPLLGPLQPLLLYLAHIPLLPPVLGHVLTFLVVTVMMGLLYKILPSAPTRWQDVFLGGVSTAILFEISKMVLAGYLQFSTFETLYGALGAFPVFLLWLYMAWASVLFGAEVAAAGITHDDH</sequence>
<evidence type="ECO:0000256" key="4">
    <source>
        <dbReference type="ARBA" id="ARBA00022989"/>
    </source>
</evidence>
<reference evidence="6 7" key="1">
    <citation type="journal article" date="2018" name="Microbiol. Resour. Announc.">
        <title>Complete Genome Sequence of Acidithiobacillus ferridurans JCM 18981.</title>
        <authorList>
            <person name="Miyauchi T."/>
            <person name="Kouzuma A."/>
            <person name="Abe T."/>
            <person name="Watanabe K."/>
        </authorList>
    </citation>
    <scope>NUCLEOTIDE SEQUENCE [LARGE SCALE GENOMIC DNA]</scope>
    <source>
        <strain evidence="7">ATCC 33020 / DSM 29468 / JCM 18981 / 11Fe</strain>
    </source>
</reference>
<keyword evidence="2" id="KW-1003">Cell membrane</keyword>
<dbReference type="PANTHER" id="PTHR30213">
    <property type="entry name" value="INNER MEMBRANE PROTEIN YHJD"/>
    <property type="match status" value="1"/>
</dbReference>
<evidence type="ECO:0000256" key="2">
    <source>
        <dbReference type="ARBA" id="ARBA00022475"/>
    </source>
</evidence>
<organism evidence="6 7">
    <name type="scientific">Acidithiobacillus ferridurans</name>
    <dbReference type="NCBI Taxonomy" id="1232575"/>
    <lineage>
        <taxon>Bacteria</taxon>
        <taxon>Pseudomonadati</taxon>
        <taxon>Pseudomonadota</taxon>
        <taxon>Acidithiobacillia</taxon>
        <taxon>Acidithiobacillales</taxon>
        <taxon>Acidithiobacillaceae</taxon>
        <taxon>Acidithiobacillus</taxon>
    </lineage>
</organism>
<dbReference type="EMBL" id="AP018795">
    <property type="protein sequence ID" value="BBF66652.1"/>
    <property type="molecule type" value="Genomic_DNA"/>
</dbReference>
<keyword evidence="3" id="KW-0812">Transmembrane</keyword>
<comment type="subcellular location">
    <subcellularLocation>
        <location evidence="1">Cell membrane</location>
        <topology evidence="1">Multi-pass membrane protein</topology>
    </subcellularLocation>
</comment>
<dbReference type="Proteomes" id="UP000280188">
    <property type="component" value="Chromosome"/>
</dbReference>
<dbReference type="Pfam" id="PF03631">
    <property type="entry name" value="Virul_fac_BrkB"/>
    <property type="match status" value="1"/>
</dbReference>
<proteinExistence type="predicted"/>
<dbReference type="RefSeq" id="WP_113525623.1">
    <property type="nucleotide sequence ID" value="NZ_AP018795.1"/>
</dbReference>
<gene>
    <name evidence="6" type="ORF">AFERRID_28700</name>
</gene>
<dbReference type="PIRSF" id="PIRSF035875">
    <property type="entry name" value="RNase_BN"/>
    <property type="match status" value="1"/>
</dbReference>
<dbReference type="NCBIfam" id="TIGR00765">
    <property type="entry name" value="yihY_not_rbn"/>
    <property type="match status" value="1"/>
</dbReference>
<dbReference type="AlphaFoldDB" id="A0A2Z6IM53"/>
<accession>A0A2Z6IM53</accession>
<name>A0A2Z6IM53_ACIFI</name>
<dbReference type="GO" id="GO:0005886">
    <property type="term" value="C:plasma membrane"/>
    <property type="evidence" value="ECO:0007669"/>
    <property type="project" value="UniProtKB-SubCell"/>
</dbReference>
<keyword evidence="7" id="KW-1185">Reference proteome</keyword>
<evidence type="ECO:0000313" key="6">
    <source>
        <dbReference type="EMBL" id="BBF66652.1"/>
    </source>
</evidence>
<evidence type="ECO:0000313" key="7">
    <source>
        <dbReference type="Proteomes" id="UP000280188"/>
    </source>
</evidence>
<protein>
    <submittedName>
        <fullName evidence="6">Uncharacterized protein</fullName>
    </submittedName>
</protein>
<keyword evidence="5" id="KW-0472">Membrane</keyword>
<dbReference type="PANTHER" id="PTHR30213:SF0">
    <property type="entry name" value="UPF0761 MEMBRANE PROTEIN YIHY"/>
    <property type="match status" value="1"/>
</dbReference>
<evidence type="ECO:0000256" key="5">
    <source>
        <dbReference type="ARBA" id="ARBA00023136"/>
    </source>
</evidence>